<protein>
    <recommendedName>
        <fullName evidence="12">Transient receptor potential cation channel subfamily M member 7</fullName>
    </recommendedName>
</protein>
<reference evidence="10" key="1">
    <citation type="submission" date="2022-03" db="EMBL/GenBank/DDBJ databases">
        <authorList>
            <person name="Alioto T."/>
            <person name="Alioto T."/>
            <person name="Gomez Garrido J."/>
        </authorList>
    </citation>
    <scope>NUCLEOTIDE SEQUENCE</scope>
</reference>
<dbReference type="GO" id="GO:0005262">
    <property type="term" value="F:calcium channel activity"/>
    <property type="evidence" value="ECO:0007669"/>
    <property type="project" value="TreeGrafter"/>
</dbReference>
<evidence type="ECO:0000256" key="7">
    <source>
        <dbReference type="ARBA" id="ARBA00023303"/>
    </source>
</evidence>
<dbReference type="Pfam" id="PF18139">
    <property type="entry name" value="LSDAT_euk"/>
    <property type="match status" value="1"/>
</dbReference>
<keyword evidence="5" id="KW-0406">Ion transport</keyword>
<sequence>MVNYWRMNIPKLVISVHGGTHKFEMHPTMKEALCRGLIKVAETTGAWILTGGINTGVATEIGDSIKEVASRMTHTVCTVGIAPWGVIEGRDDLLGQNSYNPDYRFILVQVMAQYQALKNPLSKLHVLNSHHSHFLLVDDGTVGKHGGEIHIRRELEKKISQQQIHTRTATRVPLVALLIEGGPNSIYTVLEYLQQSPPVPVVVFEGSGRAADLLAYVYEQTESCGSLPEGIESELIATIRRMFTLNQKDTTYLFQTLLACMKIKNLITIYRTGSEEHQDIDVAILTALLKGTNTSPNDQLVLALTWNRVDIAKNNIFLHGQQGRTEPLEQAMLDALIMNRVAFVKLLIENGVNLHRFLTIPRLEELYNTKQHANTTLLHLIQDVKKGTLPAGYKITLMDIGLVVEFLMGGAFRCNYTKKPFRAMYKSLQQRSSRNAVTISSPNSSNTRHEHFIQTAQPYKPKVNNSNEVKKTSGIVENEDRITKPFPHPFNELLVWAVLTNRQTMALFLWQHGEDSLAKVLVARKLYLSMYHEARLCDIADDTWRKLKENSKEFGKLALELLDKAHKQNERMAMKLLTYELSSWSSFTCLKLAVFGRLRAFVGHTCTQKLLSDIWMGRLNLRKNSWIKVHSITIKKL</sequence>
<dbReference type="PANTHER" id="PTHR13800">
    <property type="entry name" value="TRANSIENT RECEPTOR POTENTIAL CATION CHANNEL, SUBFAMILY M, MEMBER 6"/>
    <property type="match status" value="1"/>
</dbReference>
<keyword evidence="6" id="KW-0472">Membrane</keyword>
<keyword evidence="4" id="KW-1133">Transmembrane helix</keyword>
<organism evidence="10 11">
    <name type="scientific">Pelobates cultripes</name>
    <name type="common">Western spadefoot toad</name>
    <dbReference type="NCBI Taxonomy" id="61616"/>
    <lineage>
        <taxon>Eukaryota</taxon>
        <taxon>Metazoa</taxon>
        <taxon>Chordata</taxon>
        <taxon>Craniata</taxon>
        <taxon>Vertebrata</taxon>
        <taxon>Euteleostomi</taxon>
        <taxon>Amphibia</taxon>
        <taxon>Batrachia</taxon>
        <taxon>Anura</taxon>
        <taxon>Pelobatoidea</taxon>
        <taxon>Pelobatidae</taxon>
        <taxon>Pelobates</taxon>
    </lineage>
</organism>
<dbReference type="InterPro" id="IPR057366">
    <property type="entry name" value="TRPM-like"/>
</dbReference>
<keyword evidence="2" id="KW-0813">Transport</keyword>
<evidence type="ECO:0000256" key="4">
    <source>
        <dbReference type="ARBA" id="ARBA00022989"/>
    </source>
</evidence>
<feature type="domain" description="TRPM-like" evidence="9">
    <location>
        <begin position="464"/>
        <end position="604"/>
    </location>
</feature>
<dbReference type="InterPro" id="IPR050927">
    <property type="entry name" value="TRPM"/>
</dbReference>
<evidence type="ECO:0000313" key="10">
    <source>
        <dbReference type="EMBL" id="CAH2274051.1"/>
    </source>
</evidence>
<name>A0AAD1RNU6_PELCU</name>
<keyword evidence="3" id="KW-0812">Transmembrane</keyword>
<comment type="subcellular location">
    <subcellularLocation>
        <location evidence="1">Membrane</location>
        <topology evidence="1">Multi-pass membrane protein</topology>
    </subcellularLocation>
</comment>
<dbReference type="AlphaFoldDB" id="A0AAD1RNU6"/>
<dbReference type="EMBL" id="OW240914">
    <property type="protein sequence ID" value="CAH2274051.1"/>
    <property type="molecule type" value="Genomic_DNA"/>
</dbReference>
<accession>A0AAD1RNU6</accession>
<proteinExistence type="predicted"/>
<feature type="domain" description="TRPM-like" evidence="9">
    <location>
        <begin position="316"/>
        <end position="450"/>
    </location>
</feature>
<dbReference type="GO" id="GO:0055080">
    <property type="term" value="P:monoatomic cation homeostasis"/>
    <property type="evidence" value="ECO:0007669"/>
    <property type="project" value="TreeGrafter"/>
</dbReference>
<evidence type="ECO:0000256" key="6">
    <source>
        <dbReference type="ARBA" id="ARBA00023136"/>
    </source>
</evidence>
<evidence type="ECO:0000259" key="8">
    <source>
        <dbReference type="Pfam" id="PF18139"/>
    </source>
</evidence>
<evidence type="ECO:0000313" key="11">
    <source>
        <dbReference type="Proteomes" id="UP001295444"/>
    </source>
</evidence>
<keyword evidence="7" id="KW-0407">Ion channel</keyword>
<dbReference type="Pfam" id="PF25508">
    <property type="entry name" value="TRPM2"/>
    <property type="match status" value="2"/>
</dbReference>
<evidence type="ECO:0000256" key="3">
    <source>
        <dbReference type="ARBA" id="ARBA00022692"/>
    </source>
</evidence>
<evidence type="ECO:0000256" key="5">
    <source>
        <dbReference type="ARBA" id="ARBA00023065"/>
    </source>
</evidence>
<evidence type="ECO:0000259" key="9">
    <source>
        <dbReference type="Pfam" id="PF25508"/>
    </source>
</evidence>
<evidence type="ECO:0008006" key="12">
    <source>
        <dbReference type="Google" id="ProtNLM"/>
    </source>
</evidence>
<keyword evidence="11" id="KW-1185">Reference proteome</keyword>
<feature type="domain" description="TRPM SLOG" evidence="8">
    <location>
        <begin position="1"/>
        <end position="260"/>
    </location>
</feature>
<dbReference type="PANTHER" id="PTHR13800:SF46">
    <property type="entry name" value="NON-SPECIFIC SERINE_THREONINE PROTEIN KINASE"/>
    <property type="match status" value="1"/>
</dbReference>
<gene>
    <name evidence="10" type="ORF">PECUL_23A057492</name>
</gene>
<dbReference type="GO" id="GO:0005886">
    <property type="term" value="C:plasma membrane"/>
    <property type="evidence" value="ECO:0007669"/>
    <property type="project" value="TreeGrafter"/>
</dbReference>
<evidence type="ECO:0000256" key="1">
    <source>
        <dbReference type="ARBA" id="ARBA00004141"/>
    </source>
</evidence>
<dbReference type="InterPro" id="IPR041491">
    <property type="entry name" value="TRPM_SLOG"/>
</dbReference>
<dbReference type="Proteomes" id="UP001295444">
    <property type="component" value="Chromosome 03"/>
</dbReference>
<evidence type="ECO:0000256" key="2">
    <source>
        <dbReference type="ARBA" id="ARBA00022448"/>
    </source>
</evidence>